<gene>
    <name evidence="1" type="ORF">ACOLOM_LOCUS688</name>
</gene>
<dbReference type="EMBL" id="CAJVPT010000747">
    <property type="protein sequence ID" value="CAG8449470.1"/>
    <property type="molecule type" value="Genomic_DNA"/>
</dbReference>
<comment type="caution">
    <text evidence="1">The sequence shown here is derived from an EMBL/GenBank/DDBJ whole genome shotgun (WGS) entry which is preliminary data.</text>
</comment>
<protein>
    <submittedName>
        <fullName evidence="1">7430_t:CDS:1</fullName>
    </submittedName>
</protein>
<name>A0ACA9K390_9GLOM</name>
<evidence type="ECO:0000313" key="1">
    <source>
        <dbReference type="EMBL" id="CAG8449470.1"/>
    </source>
</evidence>
<dbReference type="Proteomes" id="UP000789525">
    <property type="component" value="Unassembled WGS sequence"/>
</dbReference>
<accession>A0ACA9K390</accession>
<sequence length="1469" mass="164428">MSIVNPPKISSLLLNDPVLINKRLDRWKIRLQNLTEIQLPTDYPRPLPPRVVEAVKILNLPESAALAVLQLSLAFPSDTIPVHPTKSSTFNITTSPENQSFCEHPSPFTILLAAFTLLLYRYTSDEDITVGSSSDTRNPLVLRVNVSPTDTFEQVVQKVQQVEREATADEVPFNLLLSSLYSDRGQQSSGHSRKASHADITHPPLFRVRFFNQTDMPEVPVLQATSSTTDLTVTITSHSSPSLRHALLPAIEICISYNQVLFSEKRISHMLDQLIAIINYSSIHKETNASEIPILTDRCLDVLPDPRADLKWTEFRGAITDIFSANAKKIPDNRCVVESVMGSDQKRVFTYRHINEASNVVAHYLISNRIEREDVVVVYAYRGVDLVVAVMGVLKAGATFSVIDPAYPPDRQNIYLSVAKPRGMVFLKHAGTIDPSVNAYIREELDVKCTIPMLEILDDGSLRGGNDGSEEDVLNKVRDRASQDVCVTIGPDSIGTLSFTSGSTGVPKGVRGRHFSLTHYYPWMSQEFGLSDKDHFTMLSGIAHDPIQRDIFTPLFLGAELHIPTSEDIGIPGRLANWMAENQITVTHLTPAMGQLLSANANTPIPSLRNAFFVGDLLTKRDCGRLQRLASNTCIINMYGTTETQRSVSYFAIPPLSSAPAFLNSQKDVIPAGKGMQNVQLLVVNRKNKNLLCGIGEIGEIYVRAGGLAEGYLRLEDVTREKFLSNWFTNEVTPEPGHHEEGNKEWREFWKGKRDRLYKTGDLGRYQPDGNVECAGRADDQVKIRGFRIELGEIDTYLSQHRLIRENVTLVRRDKYEEQTLVTYFVPAEGDELEELMSSADENEDEETTLGKRRYRKLIKQIKDYLKQRLPSYSIPSVFVPLKKMPLTPNGKIDKPSLPFPDTAMSSKTVSDVNTLKLTAVEQTVHDIWSNLLPNPPKPYIPLDDNFFDLGGHSILATRLIFELRKASGVDIPLGMVFEKPTIRGQAKEIDYIMKGELNIAGDELNADMLPDKKAAVKGLNDIKAELNYASDVEILASEYLLESYTPLPESHKRKVIFVTGVTGFLGAFILSTLLHSDNEIKVIAHVRAQTKESAMERVKKSCMSHLVWEEEWIVEGRLEVVCGDLEKDRLGVDEEEWNALAERVDVVIHNGALVHWVYPYYKLKAANVLGTLWAMRLASTHHTKPFNFVSSTSVLDTEHYISLSDSIIEKDGRGIGEDDDLEGGRYDLRSGYGQSKWVSEKLIFEARKRGLPASIIRPGYIVGHSRTGVTNTDDFIWRLLKGCIQLKLVPTIHNTINMCPVDYVSECVVRVSLSSVAPSKGVFHVTHSANTSFRFDDLFKSLPLYGYVVSKTEYIIWRNRLMEFTLKSRDNALYPLLHFVLDDLPTSTKAPQLDNKNTIEVVGLECEAIDEKLIGLYLAYLVKVGFLDEPALKSNSGSEGILGYERILDLPDVSVSEGAQVLKRSGRD</sequence>
<keyword evidence="2" id="KW-1185">Reference proteome</keyword>
<reference evidence="1" key="1">
    <citation type="submission" date="2021-06" db="EMBL/GenBank/DDBJ databases">
        <authorList>
            <person name="Kallberg Y."/>
            <person name="Tangrot J."/>
            <person name="Rosling A."/>
        </authorList>
    </citation>
    <scope>NUCLEOTIDE SEQUENCE</scope>
    <source>
        <strain evidence="1">CL356</strain>
    </source>
</reference>
<proteinExistence type="predicted"/>
<evidence type="ECO:0000313" key="2">
    <source>
        <dbReference type="Proteomes" id="UP000789525"/>
    </source>
</evidence>
<organism evidence="1 2">
    <name type="scientific">Acaulospora colombiana</name>
    <dbReference type="NCBI Taxonomy" id="27376"/>
    <lineage>
        <taxon>Eukaryota</taxon>
        <taxon>Fungi</taxon>
        <taxon>Fungi incertae sedis</taxon>
        <taxon>Mucoromycota</taxon>
        <taxon>Glomeromycotina</taxon>
        <taxon>Glomeromycetes</taxon>
        <taxon>Diversisporales</taxon>
        <taxon>Acaulosporaceae</taxon>
        <taxon>Acaulospora</taxon>
    </lineage>
</organism>